<reference evidence="3 4" key="1">
    <citation type="submission" date="2018-01" db="EMBL/GenBank/DDBJ databases">
        <title>Harnessing the power of phylogenomics to disentangle the directionality and signatures of interkingdom host jumping in the parasitic fungal genus Tolypocladium.</title>
        <authorList>
            <person name="Quandt C.A."/>
            <person name="Patterson W."/>
            <person name="Spatafora J.W."/>
        </authorList>
    </citation>
    <scope>NUCLEOTIDE SEQUENCE [LARGE SCALE GENOMIC DNA]</scope>
    <source>
        <strain evidence="3 4">NRBC 100945</strain>
    </source>
</reference>
<evidence type="ECO:0000256" key="1">
    <source>
        <dbReference type="SAM" id="MobiDB-lite"/>
    </source>
</evidence>
<feature type="compositionally biased region" description="Basic and acidic residues" evidence="1">
    <location>
        <begin position="1"/>
        <end position="13"/>
    </location>
</feature>
<dbReference type="Proteomes" id="UP000237481">
    <property type="component" value="Unassembled WGS sequence"/>
</dbReference>
<gene>
    <name evidence="3" type="ORF">TPAR_01602</name>
</gene>
<evidence type="ECO:0000313" key="3">
    <source>
        <dbReference type="EMBL" id="POR38200.1"/>
    </source>
</evidence>
<comment type="caution">
    <text evidence="3">The sequence shown here is derived from an EMBL/GenBank/DDBJ whole genome shotgun (WGS) entry which is preliminary data.</text>
</comment>
<accession>A0A2S4L6Z4</accession>
<keyword evidence="2" id="KW-1133">Transmembrane helix</keyword>
<organism evidence="3 4">
    <name type="scientific">Tolypocladium paradoxum</name>
    <dbReference type="NCBI Taxonomy" id="94208"/>
    <lineage>
        <taxon>Eukaryota</taxon>
        <taxon>Fungi</taxon>
        <taxon>Dikarya</taxon>
        <taxon>Ascomycota</taxon>
        <taxon>Pezizomycotina</taxon>
        <taxon>Sordariomycetes</taxon>
        <taxon>Hypocreomycetidae</taxon>
        <taxon>Hypocreales</taxon>
        <taxon>Ophiocordycipitaceae</taxon>
        <taxon>Tolypocladium</taxon>
    </lineage>
</organism>
<dbReference type="EMBL" id="PKSG01000162">
    <property type="protein sequence ID" value="POR38200.1"/>
    <property type="molecule type" value="Genomic_DNA"/>
</dbReference>
<keyword evidence="2" id="KW-0472">Membrane</keyword>
<dbReference type="OrthoDB" id="5593235at2759"/>
<evidence type="ECO:0000313" key="4">
    <source>
        <dbReference type="Proteomes" id="UP000237481"/>
    </source>
</evidence>
<feature type="transmembrane region" description="Helical" evidence="2">
    <location>
        <begin position="58"/>
        <end position="81"/>
    </location>
</feature>
<evidence type="ECO:0000256" key="2">
    <source>
        <dbReference type="SAM" id="Phobius"/>
    </source>
</evidence>
<feature type="region of interest" description="Disordered" evidence="1">
    <location>
        <begin position="1"/>
        <end position="37"/>
    </location>
</feature>
<keyword evidence="2" id="KW-0812">Transmembrane</keyword>
<name>A0A2S4L6Z4_9HYPO</name>
<keyword evidence="4" id="KW-1185">Reference proteome</keyword>
<sequence length="536" mass="61121">MARAWHNERDHSCDQGTSPSRGRHDEEKAASPLDTGEGLSPRLHHAYLIGRKIFHRRLGVAIVVFSITSAAIFFGAAHLSLYDLRLHVHRPAPEEGKWQHAEDSESKDDMKGQCTTWPVADDGSYNSTAAHGKDQLKLDSYAPAGGWKKPNGVRVVGVIFYGRRRNVDILDCYLQQNLARNGGYLDEVRFLVHTTKQADLRYLERLVEQTAGYRITYPGGCEGNDYSCMWESLVEDDTIYIKIDDDIIYIHHDAIPQLVHTRVKEQHPLAVSANLVNAPVTGLEHFHFGAIHPFMAEPNDEPSYRAAETWRPSEKPHYPEGRLRQYRDHNAAVFQHSPYQGHTWLLLPGDNSFNLLKTPIGINFQRNAGLHDLYIAAWESWAIGAQQQYSLLRNIEMNQVSNYFFGRPIRYANSNWSAASTTQARAGNARPGAEQLFDTQYKRTNIVFLAMWGRDIKLTLPLGDDDELDMTLYKPRKLRRPFVIDTRSVVGHFSFGTQQEGIRSTDLLDRWRALANEVACRAENQKRPWDERCPGF</sequence>
<protein>
    <submittedName>
        <fullName evidence="3">Uncharacterized protein</fullName>
    </submittedName>
</protein>
<dbReference type="AlphaFoldDB" id="A0A2S4L6Z4"/>
<proteinExistence type="predicted"/>
<dbReference type="STRING" id="94208.A0A2S4L6Z4"/>